<proteinExistence type="inferred from homology"/>
<dbReference type="EMBL" id="BNCJ01000019">
    <property type="protein sequence ID" value="GHF67324.1"/>
    <property type="molecule type" value="Genomic_DNA"/>
</dbReference>
<feature type="signal peptide" evidence="4">
    <location>
        <begin position="1"/>
        <end position="23"/>
    </location>
</feature>
<evidence type="ECO:0000256" key="3">
    <source>
        <dbReference type="ARBA" id="ARBA00022729"/>
    </source>
</evidence>
<dbReference type="InterPro" id="IPR025997">
    <property type="entry name" value="SBP_2_dom"/>
</dbReference>
<reference evidence="6" key="2">
    <citation type="submission" date="2020-09" db="EMBL/GenBank/DDBJ databases">
        <authorList>
            <person name="Sun Q."/>
            <person name="Kim S."/>
        </authorList>
    </citation>
    <scope>NUCLEOTIDE SEQUENCE</scope>
    <source>
        <strain evidence="6">KCTC 42650</strain>
    </source>
</reference>
<sequence>MLKNIKNLLVATVVMGLCCTSLAAEEWDDGQIKDTRELLKGKRVGFVPLSMGIDLGQVWLAAMERDAKRFGYEIVVRESSWNVQNGAQAINQLIGEKVDLLVIHPAEVQAWAKLVNKAEQSGVPVVQVNMKSPNTGDAYVGANWYDSARLMVEQIHKMCAPENGGNGKIAIVQGVLTSPANYIVRKSMDDFWTEYPGLEIVADQPADYDSTKAKAVASTVLKQHPDLCGFLGMWEVMDMGVAAAVKEADLQGKVHIVSSGGGEKKSSCDNIANGNFDAVVSYEAEDVGYALASVVTSLLQNPPKELGKNPIGVYTPSVAITKNNYQDSMCWDLESVKRNGF</sequence>
<dbReference type="CDD" id="cd01536">
    <property type="entry name" value="PBP1_ABC_sugar_binding-like"/>
    <property type="match status" value="1"/>
</dbReference>
<comment type="subcellular location">
    <subcellularLocation>
        <location evidence="1">Cell envelope</location>
    </subcellularLocation>
</comment>
<dbReference type="RefSeq" id="WP_189682206.1">
    <property type="nucleotide sequence ID" value="NZ_BNCJ01000019.1"/>
</dbReference>
<keyword evidence="3 4" id="KW-0732">Signal</keyword>
<dbReference type="PANTHER" id="PTHR46847">
    <property type="entry name" value="D-ALLOSE-BINDING PERIPLASMIC PROTEIN-RELATED"/>
    <property type="match status" value="1"/>
</dbReference>
<feature type="chain" id="PRO_5035182683" evidence="4">
    <location>
        <begin position="24"/>
        <end position="341"/>
    </location>
</feature>
<accession>A0A8J3H0B9</accession>
<dbReference type="GO" id="GO:0030313">
    <property type="term" value="C:cell envelope"/>
    <property type="evidence" value="ECO:0007669"/>
    <property type="project" value="UniProtKB-SubCell"/>
</dbReference>
<name>A0A8J3H0B9_9RHOB</name>
<gene>
    <name evidence="6" type="ORF">GCM10017056_43210</name>
</gene>
<evidence type="ECO:0000259" key="5">
    <source>
        <dbReference type="Pfam" id="PF13407"/>
    </source>
</evidence>
<reference evidence="6" key="1">
    <citation type="journal article" date="2014" name="Int. J. Syst. Evol. Microbiol.">
        <title>Complete genome sequence of Corynebacterium casei LMG S-19264T (=DSM 44701T), isolated from a smear-ripened cheese.</title>
        <authorList>
            <consortium name="US DOE Joint Genome Institute (JGI-PGF)"/>
            <person name="Walter F."/>
            <person name="Albersmeier A."/>
            <person name="Kalinowski J."/>
            <person name="Ruckert C."/>
        </authorList>
    </citation>
    <scope>NUCLEOTIDE SEQUENCE</scope>
    <source>
        <strain evidence="6">KCTC 42650</strain>
    </source>
</reference>
<evidence type="ECO:0000256" key="1">
    <source>
        <dbReference type="ARBA" id="ARBA00004196"/>
    </source>
</evidence>
<comment type="similarity">
    <text evidence="2">Belongs to the bacterial solute-binding protein 2 family.</text>
</comment>
<dbReference type="PANTHER" id="PTHR46847:SF1">
    <property type="entry name" value="D-ALLOSE-BINDING PERIPLASMIC PROTEIN-RELATED"/>
    <property type="match status" value="1"/>
</dbReference>
<organism evidence="6 7">
    <name type="scientific">Seohaeicola zhoushanensis</name>
    <dbReference type="NCBI Taxonomy" id="1569283"/>
    <lineage>
        <taxon>Bacteria</taxon>
        <taxon>Pseudomonadati</taxon>
        <taxon>Pseudomonadota</taxon>
        <taxon>Alphaproteobacteria</taxon>
        <taxon>Rhodobacterales</taxon>
        <taxon>Roseobacteraceae</taxon>
        <taxon>Seohaeicola</taxon>
    </lineage>
</organism>
<keyword evidence="7" id="KW-1185">Reference proteome</keyword>
<dbReference type="GO" id="GO:0030246">
    <property type="term" value="F:carbohydrate binding"/>
    <property type="evidence" value="ECO:0007669"/>
    <property type="project" value="UniProtKB-ARBA"/>
</dbReference>
<dbReference type="SUPFAM" id="SSF53822">
    <property type="entry name" value="Periplasmic binding protein-like I"/>
    <property type="match status" value="1"/>
</dbReference>
<evidence type="ECO:0000256" key="2">
    <source>
        <dbReference type="ARBA" id="ARBA00007639"/>
    </source>
</evidence>
<dbReference type="AlphaFoldDB" id="A0A8J3H0B9"/>
<evidence type="ECO:0000256" key="4">
    <source>
        <dbReference type="SAM" id="SignalP"/>
    </source>
</evidence>
<dbReference type="Proteomes" id="UP000626220">
    <property type="component" value="Unassembled WGS sequence"/>
</dbReference>
<dbReference type="InterPro" id="IPR028082">
    <property type="entry name" value="Peripla_BP_I"/>
</dbReference>
<protein>
    <submittedName>
        <fullName evidence="6">ABC transporter substrate-binding protein</fullName>
    </submittedName>
</protein>
<dbReference type="Pfam" id="PF13407">
    <property type="entry name" value="Peripla_BP_4"/>
    <property type="match status" value="1"/>
</dbReference>
<evidence type="ECO:0000313" key="6">
    <source>
        <dbReference type="EMBL" id="GHF67324.1"/>
    </source>
</evidence>
<dbReference type="Gene3D" id="3.40.50.2300">
    <property type="match status" value="2"/>
</dbReference>
<comment type="caution">
    <text evidence="6">The sequence shown here is derived from an EMBL/GenBank/DDBJ whole genome shotgun (WGS) entry which is preliminary data.</text>
</comment>
<evidence type="ECO:0000313" key="7">
    <source>
        <dbReference type="Proteomes" id="UP000626220"/>
    </source>
</evidence>
<feature type="domain" description="Periplasmic binding protein" evidence="5">
    <location>
        <begin position="44"/>
        <end position="301"/>
    </location>
</feature>